<evidence type="ECO:0000313" key="1">
    <source>
        <dbReference type="EMBL" id="KKK67234.1"/>
    </source>
</evidence>
<proteinExistence type="predicted"/>
<reference evidence="1" key="1">
    <citation type="journal article" date="2015" name="Nature">
        <title>Complex archaea that bridge the gap between prokaryotes and eukaryotes.</title>
        <authorList>
            <person name="Spang A."/>
            <person name="Saw J.H."/>
            <person name="Jorgensen S.L."/>
            <person name="Zaremba-Niedzwiedzka K."/>
            <person name="Martijn J."/>
            <person name="Lind A.E."/>
            <person name="van Eijk R."/>
            <person name="Schleper C."/>
            <person name="Guy L."/>
            <person name="Ettema T.J."/>
        </authorList>
    </citation>
    <scope>NUCLEOTIDE SEQUENCE</scope>
</reference>
<dbReference type="InterPro" id="IPR013785">
    <property type="entry name" value="Aldolase_TIM"/>
</dbReference>
<organism evidence="1">
    <name type="scientific">marine sediment metagenome</name>
    <dbReference type="NCBI Taxonomy" id="412755"/>
    <lineage>
        <taxon>unclassified sequences</taxon>
        <taxon>metagenomes</taxon>
        <taxon>ecological metagenomes</taxon>
    </lineage>
</organism>
<sequence>MPRLPVAEIFHSIQGEGQYAGTPMLFIRLAGCSVGKPQSAKTSDDWANTKISGSSLGRAVPILRTSRTAWLCHTYDGRPFWCDTDFNKKLDATPEWLLSDCWEKHICLT</sequence>
<accession>A0A0F8ZLF0</accession>
<feature type="non-terminal residue" evidence="1">
    <location>
        <position position="109"/>
    </location>
</feature>
<dbReference type="AlphaFoldDB" id="A0A0F8ZLF0"/>
<gene>
    <name evidence="1" type="ORF">LCGC14_2956090</name>
</gene>
<dbReference type="Gene3D" id="3.20.20.70">
    <property type="entry name" value="Aldolase class I"/>
    <property type="match status" value="1"/>
</dbReference>
<name>A0A0F8ZLF0_9ZZZZ</name>
<comment type="caution">
    <text evidence="1">The sequence shown here is derived from an EMBL/GenBank/DDBJ whole genome shotgun (WGS) entry which is preliminary data.</text>
</comment>
<protein>
    <submittedName>
        <fullName evidence="1">Uncharacterized protein</fullName>
    </submittedName>
</protein>
<dbReference type="EMBL" id="LAZR01059711">
    <property type="protein sequence ID" value="KKK67234.1"/>
    <property type="molecule type" value="Genomic_DNA"/>
</dbReference>